<dbReference type="EMBL" id="HG322949">
    <property type="protein sequence ID" value="CDG85541.1"/>
    <property type="molecule type" value="Genomic_DNA"/>
</dbReference>
<protein>
    <submittedName>
        <fullName evidence="1">Uncharacterized protein</fullName>
    </submittedName>
</protein>
<gene>
    <name evidence="1" type="ORF">GJA_4939</name>
</gene>
<organism evidence="1 2">
    <name type="scientific">Janthinobacterium agaricidamnosum NBRC 102515 = DSM 9628</name>
    <dbReference type="NCBI Taxonomy" id="1349767"/>
    <lineage>
        <taxon>Bacteria</taxon>
        <taxon>Pseudomonadati</taxon>
        <taxon>Pseudomonadota</taxon>
        <taxon>Betaproteobacteria</taxon>
        <taxon>Burkholderiales</taxon>
        <taxon>Oxalobacteraceae</taxon>
        <taxon>Janthinobacterium</taxon>
    </lineage>
</organism>
<dbReference type="HOGENOM" id="CLU_3328846_0_0_4"/>
<dbReference type="Proteomes" id="UP000027604">
    <property type="component" value="Chromosome I"/>
</dbReference>
<reference evidence="1 2" key="1">
    <citation type="journal article" date="2015" name="Genome Announc.">
        <title>Genome Sequence of Mushroom Soft-Rot Pathogen Janthinobacterium agaricidamnosum.</title>
        <authorList>
            <person name="Graupner K."/>
            <person name="Lackner G."/>
            <person name="Hertweck C."/>
        </authorList>
    </citation>
    <scope>NUCLEOTIDE SEQUENCE [LARGE SCALE GENOMIC DNA]</scope>
    <source>
        <strain evidence="2">NBRC 102515 / DSM 9628</strain>
    </source>
</reference>
<sequence>MNEARKYYIQFAGLQVLIKYSAETLYRIKRFVRLAPHG</sequence>
<name>W0VCC0_9BURK</name>
<evidence type="ECO:0000313" key="2">
    <source>
        <dbReference type="Proteomes" id="UP000027604"/>
    </source>
</evidence>
<dbReference type="AlphaFoldDB" id="W0VCC0"/>
<accession>W0VCC0</accession>
<evidence type="ECO:0000313" key="1">
    <source>
        <dbReference type="EMBL" id="CDG85541.1"/>
    </source>
</evidence>
<keyword evidence="2" id="KW-1185">Reference proteome</keyword>
<proteinExistence type="predicted"/>
<dbReference type="KEGG" id="jag:GJA_4939"/>
<dbReference type="STRING" id="1349767.GJA_4939"/>